<dbReference type="InterPro" id="IPR020568">
    <property type="entry name" value="Ribosomal_Su5_D2-typ_SF"/>
</dbReference>
<dbReference type="InterPro" id="IPR008269">
    <property type="entry name" value="Lon_proteolytic"/>
</dbReference>
<protein>
    <recommendedName>
        <fullName evidence="1">Lon proteolytic domain-containing protein</fullName>
    </recommendedName>
</protein>
<dbReference type="GO" id="GO:0005524">
    <property type="term" value="F:ATP binding"/>
    <property type="evidence" value="ECO:0007669"/>
    <property type="project" value="InterPro"/>
</dbReference>
<evidence type="ECO:0000313" key="2">
    <source>
        <dbReference type="EMBL" id="OOP57380.1"/>
    </source>
</evidence>
<gene>
    <name evidence="2" type="ORF">AYP45_04345</name>
</gene>
<dbReference type="STRING" id="1004156.AYP45_04345"/>
<dbReference type="GO" id="GO:0004252">
    <property type="term" value="F:serine-type endopeptidase activity"/>
    <property type="evidence" value="ECO:0007669"/>
    <property type="project" value="InterPro"/>
</dbReference>
<reference evidence="2 3" key="1">
    <citation type="journal article" date="2017" name="Water Res.">
        <title>Discovery and metagenomic analysis of an anammox bacterial enrichment related to Candidatus "Brocadia caroliniensis" in a full-scale glycerol-fed nitritation-denitritation separate centrate treatment process.</title>
        <authorList>
            <person name="Park H."/>
            <person name="Brotto A.C."/>
            <person name="van Loosdrecht M.C."/>
            <person name="Chandran K."/>
        </authorList>
    </citation>
    <scope>NUCLEOTIDE SEQUENCE [LARGE SCALE GENOMIC DNA]</scope>
    <source>
        <strain evidence="2">26THWARD</strain>
    </source>
</reference>
<proteinExistence type="predicted"/>
<dbReference type="EMBL" id="AYTS01000035">
    <property type="protein sequence ID" value="OOP57380.1"/>
    <property type="molecule type" value="Genomic_DNA"/>
</dbReference>
<evidence type="ECO:0000259" key="1">
    <source>
        <dbReference type="Pfam" id="PF05362"/>
    </source>
</evidence>
<accession>A0A1V4AW95</accession>
<dbReference type="GO" id="GO:0030163">
    <property type="term" value="P:protein catabolic process"/>
    <property type="evidence" value="ECO:0007669"/>
    <property type="project" value="InterPro"/>
</dbReference>
<dbReference type="SUPFAM" id="SSF54211">
    <property type="entry name" value="Ribosomal protein S5 domain 2-like"/>
    <property type="match status" value="1"/>
</dbReference>
<dbReference type="GO" id="GO:0004176">
    <property type="term" value="F:ATP-dependent peptidase activity"/>
    <property type="evidence" value="ECO:0007669"/>
    <property type="project" value="InterPro"/>
</dbReference>
<sequence length="59" mass="6120">MCMALTSSLTGRCAKREVALTGEITLTGNGLLVGGVKEEVLATIRAGIKKTTLSLKEQG</sequence>
<dbReference type="Proteomes" id="UP000189681">
    <property type="component" value="Unassembled WGS sequence"/>
</dbReference>
<dbReference type="AlphaFoldDB" id="A0A1V4AW95"/>
<dbReference type="PRINTS" id="PR00830">
    <property type="entry name" value="ENDOLAPTASE"/>
</dbReference>
<evidence type="ECO:0000313" key="3">
    <source>
        <dbReference type="Proteomes" id="UP000189681"/>
    </source>
</evidence>
<dbReference type="InterPro" id="IPR027065">
    <property type="entry name" value="Lon_Prtase"/>
</dbReference>
<feature type="domain" description="Lon proteolytic" evidence="1">
    <location>
        <begin position="1"/>
        <end position="53"/>
    </location>
</feature>
<dbReference type="Pfam" id="PF05362">
    <property type="entry name" value="Lon_C"/>
    <property type="match status" value="1"/>
</dbReference>
<organism evidence="2 3">
    <name type="scientific">Candidatus Brocadia carolinensis</name>
    <dbReference type="NCBI Taxonomy" id="1004156"/>
    <lineage>
        <taxon>Bacteria</taxon>
        <taxon>Pseudomonadati</taxon>
        <taxon>Planctomycetota</taxon>
        <taxon>Candidatus Brocadiia</taxon>
        <taxon>Candidatus Brocadiales</taxon>
        <taxon>Candidatus Brocadiaceae</taxon>
        <taxon>Candidatus Brocadia</taxon>
    </lineage>
</organism>
<dbReference type="GO" id="GO:0006508">
    <property type="term" value="P:proteolysis"/>
    <property type="evidence" value="ECO:0007669"/>
    <property type="project" value="InterPro"/>
</dbReference>
<comment type="caution">
    <text evidence="2">The sequence shown here is derived from an EMBL/GenBank/DDBJ whole genome shotgun (WGS) entry which is preliminary data.</text>
</comment>
<name>A0A1V4AW95_9BACT</name>
<dbReference type="Gene3D" id="3.30.230.10">
    <property type="match status" value="1"/>
</dbReference>
<dbReference type="InterPro" id="IPR014721">
    <property type="entry name" value="Ribsml_uS5_D2-typ_fold_subgr"/>
</dbReference>
<dbReference type="PANTHER" id="PTHR10046">
    <property type="entry name" value="ATP DEPENDENT LON PROTEASE FAMILY MEMBER"/>
    <property type="match status" value="1"/>
</dbReference>